<dbReference type="SUPFAM" id="SSF53335">
    <property type="entry name" value="S-adenosyl-L-methionine-dependent methyltransferases"/>
    <property type="match status" value="1"/>
</dbReference>
<dbReference type="Pfam" id="PF08241">
    <property type="entry name" value="Methyltransf_11"/>
    <property type="match status" value="1"/>
</dbReference>
<name>A0A8G2BGQ5_9PROT</name>
<protein>
    <submittedName>
        <fullName evidence="5">Methyltransferase domain-containing protein</fullName>
    </submittedName>
</protein>
<keyword evidence="6" id="KW-1185">Reference proteome</keyword>
<dbReference type="Gene3D" id="3.40.50.150">
    <property type="entry name" value="Vaccinia Virus protein VP39"/>
    <property type="match status" value="1"/>
</dbReference>
<dbReference type="GO" id="GO:0008757">
    <property type="term" value="F:S-adenosylmethionine-dependent methyltransferase activity"/>
    <property type="evidence" value="ECO:0007669"/>
    <property type="project" value="InterPro"/>
</dbReference>
<feature type="region of interest" description="Disordered" evidence="3">
    <location>
        <begin position="293"/>
        <end position="322"/>
    </location>
</feature>
<feature type="compositionally biased region" description="Gly residues" evidence="3">
    <location>
        <begin position="313"/>
        <end position="322"/>
    </location>
</feature>
<accession>A0A8G2BGQ5</accession>
<dbReference type="AlphaFoldDB" id="A0A8G2BGQ5"/>
<evidence type="ECO:0000259" key="4">
    <source>
        <dbReference type="Pfam" id="PF08241"/>
    </source>
</evidence>
<dbReference type="InterPro" id="IPR029063">
    <property type="entry name" value="SAM-dependent_MTases_sf"/>
</dbReference>
<feature type="domain" description="Methyltransferase type 11" evidence="4">
    <location>
        <begin position="73"/>
        <end position="162"/>
    </location>
</feature>
<reference evidence="5 6" key="1">
    <citation type="submission" date="2016-10" db="EMBL/GenBank/DDBJ databases">
        <authorList>
            <person name="Varghese N."/>
            <person name="Submissions S."/>
        </authorList>
    </citation>
    <scope>NUCLEOTIDE SEQUENCE [LARGE SCALE GENOMIC DNA]</scope>
    <source>
        <strain evidence="5 6">DSM 18839</strain>
    </source>
</reference>
<evidence type="ECO:0000313" key="6">
    <source>
        <dbReference type="Proteomes" id="UP000198615"/>
    </source>
</evidence>
<dbReference type="PANTHER" id="PTHR13090">
    <property type="entry name" value="ARGININE-HYDROXYLASE NDUFAF5, MITOCHONDRIAL"/>
    <property type="match status" value="1"/>
</dbReference>
<keyword evidence="2 5" id="KW-0808">Transferase</keyword>
<dbReference type="InterPro" id="IPR013216">
    <property type="entry name" value="Methyltransf_11"/>
</dbReference>
<dbReference type="EMBL" id="FNBW01000004">
    <property type="protein sequence ID" value="SDF54836.1"/>
    <property type="molecule type" value="Genomic_DNA"/>
</dbReference>
<dbReference type="CDD" id="cd02440">
    <property type="entry name" value="AdoMet_MTases"/>
    <property type="match status" value="1"/>
</dbReference>
<evidence type="ECO:0000256" key="2">
    <source>
        <dbReference type="ARBA" id="ARBA00022679"/>
    </source>
</evidence>
<evidence type="ECO:0000256" key="3">
    <source>
        <dbReference type="SAM" id="MobiDB-lite"/>
    </source>
</evidence>
<evidence type="ECO:0000256" key="1">
    <source>
        <dbReference type="ARBA" id="ARBA00022603"/>
    </source>
</evidence>
<sequence length="322" mass="34599">MAGPGRFSLSLPPRLRHMAGMTDAMRVFDRSLLRRRRERARARYGEFAFLEEEVADRLAERLEDIRRRFPLALELGARSGALGRALRASGKVDTLIQSDLAPSWAAERAADGPALTLDEEFLPIADGSLDAVFGALSLHWVNDLPGALSQIRRALKPDGLLLVALLGGETLVELRDAFAEAEVAVTGGLSPRVSPFADLRDAGGLLQRAGFALPVVDADTITVTYDTALHLMRDLRGMGETNLVLERHRAPMTRALLGGVAQAYAERFADADGRIPARFQILYLTGWAPAASQPKPLRPGSATSRLASALGGTETGTGETPG</sequence>
<gene>
    <name evidence="5" type="ORF">SAMN05660686_01627</name>
</gene>
<organism evidence="5 6">
    <name type="scientific">Thalassobaculum litoreum DSM 18839</name>
    <dbReference type="NCBI Taxonomy" id="1123362"/>
    <lineage>
        <taxon>Bacteria</taxon>
        <taxon>Pseudomonadati</taxon>
        <taxon>Pseudomonadota</taxon>
        <taxon>Alphaproteobacteria</taxon>
        <taxon>Rhodospirillales</taxon>
        <taxon>Thalassobaculaceae</taxon>
        <taxon>Thalassobaculum</taxon>
    </lineage>
</organism>
<dbReference type="PANTHER" id="PTHR13090:SF1">
    <property type="entry name" value="ARGININE-HYDROXYLASE NDUFAF5, MITOCHONDRIAL"/>
    <property type="match status" value="1"/>
</dbReference>
<dbReference type="InterPro" id="IPR050602">
    <property type="entry name" value="Malonyl-ACP_OMT"/>
</dbReference>
<proteinExistence type="predicted"/>
<evidence type="ECO:0000313" key="5">
    <source>
        <dbReference type="EMBL" id="SDF54836.1"/>
    </source>
</evidence>
<dbReference type="Proteomes" id="UP000198615">
    <property type="component" value="Unassembled WGS sequence"/>
</dbReference>
<keyword evidence="1 5" id="KW-0489">Methyltransferase</keyword>
<dbReference type="GO" id="GO:0032259">
    <property type="term" value="P:methylation"/>
    <property type="evidence" value="ECO:0007669"/>
    <property type="project" value="UniProtKB-KW"/>
</dbReference>
<comment type="caution">
    <text evidence="5">The sequence shown here is derived from an EMBL/GenBank/DDBJ whole genome shotgun (WGS) entry which is preliminary data.</text>
</comment>